<proteinExistence type="predicted"/>
<dbReference type="InterPro" id="IPR019151">
    <property type="entry name" value="Proteasome_assmbl_chaperone_2"/>
</dbReference>
<dbReference type="Gene3D" id="3.40.50.10900">
    <property type="entry name" value="PAC-like subunit"/>
    <property type="match status" value="1"/>
</dbReference>
<evidence type="ECO:0000313" key="2">
    <source>
        <dbReference type="Proteomes" id="UP001060018"/>
    </source>
</evidence>
<dbReference type="PIRSF" id="PIRSF028754">
    <property type="entry name" value="UCP028754"/>
    <property type="match status" value="1"/>
</dbReference>
<dbReference type="KEGG" id="gar:AOZ07_08395"/>
<accession>A0AA95BVS2</accession>
<name>A0AA95BVS2_9MICC</name>
<dbReference type="InterPro" id="IPR038389">
    <property type="entry name" value="PSMG2_sf"/>
</dbReference>
<gene>
    <name evidence="1" type="ORF">NUH22_08275</name>
</gene>
<dbReference type="RefSeq" id="WP_060701585.1">
    <property type="nucleotide sequence ID" value="NZ_CP012750.1"/>
</dbReference>
<sequence length="302" mass="33822">MNKDFHTPTLNTYIAQAEHEIRPTIVVAAFEGWNDAGSAATDAVRLLLEENAYEHIATIGEDDFYDYQFSRPKTRRTAQGRMVDWPRTEIYKMELPLAAADLLVILGVEPTFKWQSFCARIIEVAQAHNAHAVLTLGALLADVPHTRPVPTSLSSDDARLQEHFNIEASNYEGPSGIPSILGIEFERRGIPTMSLWAQLSHYVAQSPSPRVQLAFVEMLEELLPITISDQQLRDDALAWKHGVDELAAGDPDVAKYVQQLEEATDTSDLPEASGESIAREFERYLRRRGKFRPDGSGTDFEI</sequence>
<organism evidence="1 2">
    <name type="scientific">Glutamicibacter halophytocola</name>
    <dbReference type="NCBI Taxonomy" id="1933880"/>
    <lineage>
        <taxon>Bacteria</taxon>
        <taxon>Bacillati</taxon>
        <taxon>Actinomycetota</taxon>
        <taxon>Actinomycetes</taxon>
        <taxon>Micrococcales</taxon>
        <taxon>Micrococcaceae</taxon>
        <taxon>Glutamicibacter</taxon>
    </lineage>
</organism>
<dbReference type="InterPro" id="IPR008492">
    <property type="entry name" value="Rv2714-like"/>
</dbReference>
<reference evidence="1" key="1">
    <citation type="journal article" date="2022" name="Pest Manag. Sci.">
        <title>Glutamicibacter halophytocola-mediated host fitness of potato tuber moth on Solanaceae crops.</title>
        <authorList>
            <person name="Wang W."/>
            <person name="Xiao G."/>
            <person name="Du G."/>
            <person name="Chang L."/>
            <person name="Yang Y."/>
            <person name="Ye J."/>
            <person name="Chen B."/>
        </authorList>
    </citation>
    <scope>NUCLEOTIDE SEQUENCE</scope>
    <source>
        <strain evidence="1">S2</strain>
    </source>
</reference>
<protein>
    <submittedName>
        <fullName evidence="1">PAC2 family protein</fullName>
    </submittedName>
</protein>
<dbReference type="EMBL" id="CP102487">
    <property type="protein sequence ID" value="UUX60583.1"/>
    <property type="molecule type" value="Genomic_DNA"/>
</dbReference>
<dbReference type="Proteomes" id="UP001060018">
    <property type="component" value="Chromosome"/>
</dbReference>
<evidence type="ECO:0000313" key="1">
    <source>
        <dbReference type="EMBL" id="UUX60583.1"/>
    </source>
</evidence>
<dbReference type="Pfam" id="PF09754">
    <property type="entry name" value="PAC2"/>
    <property type="match status" value="1"/>
</dbReference>
<dbReference type="SUPFAM" id="SSF159659">
    <property type="entry name" value="Cgl1923-like"/>
    <property type="match status" value="1"/>
</dbReference>
<dbReference type="AlphaFoldDB" id="A0AA95BVS2"/>